<dbReference type="EMBL" id="FNGA01000002">
    <property type="protein sequence ID" value="SDK72062.1"/>
    <property type="molecule type" value="Genomic_DNA"/>
</dbReference>
<dbReference type="Pfam" id="PF03968">
    <property type="entry name" value="LptD_N"/>
    <property type="match status" value="1"/>
</dbReference>
<dbReference type="Proteomes" id="UP000199053">
    <property type="component" value="Unassembled WGS sequence"/>
</dbReference>
<evidence type="ECO:0000313" key="5">
    <source>
        <dbReference type="Proteomes" id="UP000199053"/>
    </source>
</evidence>
<gene>
    <name evidence="4" type="ORF">SAMN05660337_0984</name>
</gene>
<organism evidence="4 5">
    <name type="scientific">Maridesulfovibrio ferrireducens</name>
    <dbReference type="NCBI Taxonomy" id="246191"/>
    <lineage>
        <taxon>Bacteria</taxon>
        <taxon>Pseudomonadati</taxon>
        <taxon>Thermodesulfobacteriota</taxon>
        <taxon>Desulfovibrionia</taxon>
        <taxon>Desulfovibrionales</taxon>
        <taxon>Desulfovibrionaceae</taxon>
        <taxon>Maridesulfovibrio</taxon>
    </lineage>
</organism>
<dbReference type="GO" id="GO:0017089">
    <property type="term" value="F:glycolipid transfer activity"/>
    <property type="evidence" value="ECO:0007669"/>
    <property type="project" value="TreeGrafter"/>
</dbReference>
<name>A0A1G9E7F5_9BACT</name>
<dbReference type="GO" id="GO:0015920">
    <property type="term" value="P:lipopolysaccharide transport"/>
    <property type="evidence" value="ECO:0007669"/>
    <property type="project" value="TreeGrafter"/>
</dbReference>
<dbReference type="GO" id="GO:0030288">
    <property type="term" value="C:outer membrane-bounded periplasmic space"/>
    <property type="evidence" value="ECO:0007669"/>
    <property type="project" value="TreeGrafter"/>
</dbReference>
<dbReference type="STRING" id="246191.SAMN05660337_0984"/>
<dbReference type="RefSeq" id="WP_244512196.1">
    <property type="nucleotide sequence ID" value="NZ_FNGA01000002.1"/>
</dbReference>
<evidence type="ECO:0000256" key="2">
    <source>
        <dbReference type="SAM" id="Coils"/>
    </source>
</evidence>
<dbReference type="InterPro" id="IPR052037">
    <property type="entry name" value="LPS_export_LptA"/>
</dbReference>
<evidence type="ECO:0000313" key="4">
    <source>
        <dbReference type="EMBL" id="SDK72062.1"/>
    </source>
</evidence>
<reference evidence="5" key="1">
    <citation type="submission" date="2016-10" db="EMBL/GenBank/DDBJ databases">
        <authorList>
            <person name="Varghese N."/>
            <person name="Submissions S."/>
        </authorList>
    </citation>
    <scope>NUCLEOTIDE SEQUENCE [LARGE SCALE GENOMIC DNA]</scope>
    <source>
        <strain evidence="5">DSM 16995</strain>
    </source>
</reference>
<feature type="coiled-coil region" evidence="2">
    <location>
        <begin position="276"/>
        <end position="303"/>
    </location>
</feature>
<proteinExistence type="predicted"/>
<dbReference type="PANTHER" id="PTHR36504:SF1">
    <property type="entry name" value="LIPOPOLYSACCHARIDE EXPORT SYSTEM PROTEIN LPTA"/>
    <property type="match status" value="1"/>
</dbReference>
<dbReference type="PANTHER" id="PTHR36504">
    <property type="entry name" value="LIPOPOLYSACCHARIDE EXPORT SYSTEM PROTEIN LPTA"/>
    <property type="match status" value="1"/>
</dbReference>
<protein>
    <submittedName>
        <fullName evidence="4">Lipopolysaccharide transport protein LptA</fullName>
    </submittedName>
</protein>
<dbReference type="InterPro" id="IPR005653">
    <property type="entry name" value="OstA-like_N"/>
</dbReference>
<keyword evidence="2" id="KW-0175">Coiled coil</keyword>
<evidence type="ECO:0000256" key="1">
    <source>
        <dbReference type="ARBA" id="ARBA00022729"/>
    </source>
</evidence>
<dbReference type="GO" id="GO:0009279">
    <property type="term" value="C:cell outer membrane"/>
    <property type="evidence" value="ECO:0007669"/>
    <property type="project" value="TreeGrafter"/>
</dbReference>
<sequence>MSSIFDKKFLFRSFSPTASSASAYTASALICAVFILSFFAISSVAHAYDRTELKISKSIANIREKADLKSSVVWVLSPAESFLVDKGEKGWFAVYPASSDLSGLPIGYISKKIVIPAAQNSPVVDWGDVRYVGKELNYHIERSSKSAVAGKLAEGDKIKVGFLRGGWYAIFKADKPVASEEDALGFVKKGLVDIKLDDARIRYAVRKISVIQKPVTTSKAVGVLNPGHRAQVGKEKGGMYALYRIDTLVKKDTPVWGYAWGPFLAAYPKNLEKKKMAGIDTRKAELEAEKKKKKVELQKRTTALASMDKAMDEVLNAPIVTETMFASAVLNVRSEPNAKSLIVDKLEVGQAVLVGPEEGKWFPVFKAGATAESDSLLVGYVYKAYLNAEPPVEVKKDRPAKKRIPGGPDEVPIKITSKKMTFSENKNRITFSGNVKVVRLDVTLTSDTLTAFLKAGGDSLKDTQDKIKEIVAKGRVKVNMNNRKGSCEKLTFVVVDSIILMEGNAKLQDGPNLVQGNLIKFYLKDNRSEVVGGDKPVEAIFFTPKNVAP</sequence>
<dbReference type="Gene3D" id="2.60.450.10">
    <property type="entry name" value="Lipopolysaccharide (LPS) transport protein A like domain"/>
    <property type="match status" value="1"/>
</dbReference>
<dbReference type="Gene3D" id="2.30.30.40">
    <property type="entry name" value="SH3 Domains"/>
    <property type="match status" value="1"/>
</dbReference>
<keyword evidence="5" id="KW-1185">Reference proteome</keyword>
<keyword evidence="1" id="KW-0732">Signal</keyword>
<feature type="domain" description="Organic solvent tolerance-like N-terminal" evidence="3">
    <location>
        <begin position="414"/>
        <end position="525"/>
    </location>
</feature>
<accession>A0A1G9E7F5</accession>
<dbReference type="AlphaFoldDB" id="A0A1G9E7F5"/>
<evidence type="ECO:0000259" key="3">
    <source>
        <dbReference type="Pfam" id="PF03968"/>
    </source>
</evidence>